<evidence type="ECO:0000313" key="1">
    <source>
        <dbReference type="EMBL" id="GKX64752.1"/>
    </source>
</evidence>
<name>A0ACB5R662_9CLOT</name>
<gene>
    <name evidence="1" type="ORF">rsdtw13_00100</name>
</gene>
<protein>
    <submittedName>
        <fullName evidence="1">Uncharacterized protein</fullName>
    </submittedName>
</protein>
<accession>A0ACB5R662</accession>
<reference evidence="1" key="1">
    <citation type="journal article" date="2025" name="Int. J. Syst. Evol. Microbiol.">
        <title>Inconstantimicrobium mannanitabidum sp. nov., a novel member of the family Clostridiaceae isolated from anoxic soil under the treatment of reductive soil disinfestation.</title>
        <authorList>
            <person name="Ueki A."/>
            <person name="Tonouchi A."/>
            <person name="Honma S."/>
            <person name="Kaku N."/>
            <person name="Ueki K."/>
        </authorList>
    </citation>
    <scope>NUCLEOTIDE SEQUENCE</scope>
    <source>
        <strain evidence="1">TW13</strain>
    </source>
</reference>
<sequence length="152" mass="17071">MDSMNELIIKIVDKATERVAKELVIKGLTEHFGSYDATFNPDLESILKYYTEAGELFFVALDNEKVVGAGALIKENHEVGRIVRMSVDKECRGQGIAKKIISSIEQAAKDKNYKQIVLETNNDWYDAIGLYKSCGYIQVCDDGTDVHFTKNL</sequence>
<organism evidence="1 2">
    <name type="scientific">Inconstantimicrobium mannanitabidum</name>
    <dbReference type="NCBI Taxonomy" id="1604901"/>
    <lineage>
        <taxon>Bacteria</taxon>
        <taxon>Bacillati</taxon>
        <taxon>Bacillota</taxon>
        <taxon>Clostridia</taxon>
        <taxon>Eubacteriales</taxon>
        <taxon>Clostridiaceae</taxon>
        <taxon>Inconstantimicrobium</taxon>
    </lineage>
</organism>
<dbReference type="EMBL" id="BROD01000001">
    <property type="protein sequence ID" value="GKX64752.1"/>
    <property type="molecule type" value="Genomic_DNA"/>
</dbReference>
<dbReference type="Proteomes" id="UP001058074">
    <property type="component" value="Unassembled WGS sequence"/>
</dbReference>
<keyword evidence="2" id="KW-1185">Reference proteome</keyword>
<proteinExistence type="predicted"/>
<evidence type="ECO:0000313" key="2">
    <source>
        <dbReference type="Proteomes" id="UP001058074"/>
    </source>
</evidence>
<comment type="caution">
    <text evidence="1">The sequence shown here is derived from an EMBL/GenBank/DDBJ whole genome shotgun (WGS) entry which is preliminary data.</text>
</comment>